<dbReference type="AlphaFoldDB" id="A0A179ERV7"/>
<evidence type="ECO:0000256" key="1">
    <source>
        <dbReference type="SAM" id="Phobius"/>
    </source>
</evidence>
<organism evidence="2 3">
    <name type="scientific">Enterococcus thailandicus</name>
    <dbReference type="NCBI Taxonomy" id="417368"/>
    <lineage>
        <taxon>Bacteria</taxon>
        <taxon>Bacillati</taxon>
        <taxon>Bacillota</taxon>
        <taxon>Bacilli</taxon>
        <taxon>Lactobacillales</taxon>
        <taxon>Enterococcaceae</taxon>
        <taxon>Enterococcus</taxon>
    </lineage>
</organism>
<proteinExistence type="predicted"/>
<sequence>MTFYSITYLEAQTNLNDYVKYFFIFGSLILLVVVFSLYLRHRIQTKYRDLSIIFFLFLLFVSGVQYSDYQVNQSRHSQSSQMVNLVEQISKEKNLAKEEILVNSTQLVDGIIVKIADDFYKVNLSGDQTSYTLERAYVTNPEIKIINE</sequence>
<dbReference type="RefSeq" id="WP_067483175.1">
    <property type="nucleotide sequence ID" value="NZ_LWMN01000012.1"/>
</dbReference>
<gene>
    <name evidence="2" type="ORF">A6E74_05940</name>
</gene>
<dbReference type="EMBL" id="LWMN01000012">
    <property type="protein sequence ID" value="OAQ55600.1"/>
    <property type="molecule type" value="Genomic_DNA"/>
</dbReference>
<keyword evidence="1" id="KW-0812">Transmembrane</keyword>
<feature type="transmembrane region" description="Helical" evidence="1">
    <location>
        <begin position="18"/>
        <end position="38"/>
    </location>
</feature>
<dbReference type="Pfam" id="PF11694">
    <property type="entry name" value="DUF3290"/>
    <property type="match status" value="1"/>
</dbReference>
<keyword evidence="1" id="KW-0472">Membrane</keyword>
<feature type="transmembrane region" description="Helical" evidence="1">
    <location>
        <begin position="50"/>
        <end position="67"/>
    </location>
</feature>
<evidence type="ECO:0008006" key="4">
    <source>
        <dbReference type="Google" id="ProtNLM"/>
    </source>
</evidence>
<comment type="caution">
    <text evidence="2">The sequence shown here is derived from an EMBL/GenBank/DDBJ whole genome shotgun (WGS) entry which is preliminary data.</text>
</comment>
<evidence type="ECO:0000313" key="3">
    <source>
        <dbReference type="Proteomes" id="UP000078516"/>
    </source>
</evidence>
<dbReference type="InterPro" id="IPR021707">
    <property type="entry name" value="DUF3290"/>
</dbReference>
<reference evidence="2 3" key="1">
    <citation type="submission" date="2016-04" db="EMBL/GenBank/DDBJ databases">
        <title>Draft genome of an Enterococcus thailandicus strain isolated from bovine feces.</title>
        <authorList>
            <person name="Beukers A.G."/>
            <person name="Zaheer R."/>
            <person name="Goji N."/>
            <person name="Cook S.R."/>
            <person name="Amoako K."/>
            <person name="Chaves A.V."/>
            <person name="Ward M.P."/>
            <person name="Mcallister T.A."/>
        </authorList>
    </citation>
    <scope>NUCLEOTIDE SEQUENCE [LARGE SCALE GENOMIC DNA]</scope>
    <source>
        <strain evidence="2 3">F0711D 46</strain>
    </source>
</reference>
<dbReference type="Proteomes" id="UP000078516">
    <property type="component" value="Unassembled WGS sequence"/>
</dbReference>
<evidence type="ECO:0000313" key="2">
    <source>
        <dbReference type="EMBL" id="OAQ55600.1"/>
    </source>
</evidence>
<keyword evidence="3" id="KW-1185">Reference proteome</keyword>
<keyword evidence="1" id="KW-1133">Transmembrane helix</keyword>
<name>A0A179ERV7_ENTTH</name>
<accession>A0A179ERV7</accession>
<protein>
    <recommendedName>
        <fullName evidence="4">DUF3290 domain-containing protein</fullName>
    </recommendedName>
</protein>